<gene>
    <name evidence="1" type="ORF">ACFOHJ_15135</name>
</gene>
<dbReference type="EMBL" id="JBHRTK010000014">
    <property type="protein sequence ID" value="MFC3207557.1"/>
    <property type="molecule type" value="Genomic_DNA"/>
</dbReference>
<sequence length="329" mass="35616">MALGSDQLLQLTTATPTDAWRTIVESTVAICSSPLLASSASGEVTKRDRAVGTLDHFLSSSAWDLWEEFGSAVVRNADRLASWWMEPYSAKAILILDGLSLRELPWLLEGARDRGFALHSVTAYGAEIPSETNAFAHALGFNSRSQLQNNGGGSSHRLTPCKTECVDLPWVDCAGLIDATPNWVFWHQWPDAKLHDGSGAGQGLDALTRDVAVQLTSDDFWGFVERLATGRRLVITSDHGYAATGLFFDAADEQATFLKEVLKGGRLAPGEHDPGPFVPPVALQATSPHGKHLLAIGRWKWKSQGGYPTLAHGGLSLLEMLSPFVEITK</sequence>
<keyword evidence="2" id="KW-1185">Reference proteome</keyword>
<organism evidence="1 2">
    <name type="scientific">Aquamicrobium soli</name>
    <dbReference type="NCBI Taxonomy" id="1811518"/>
    <lineage>
        <taxon>Bacteria</taxon>
        <taxon>Pseudomonadati</taxon>
        <taxon>Pseudomonadota</taxon>
        <taxon>Alphaproteobacteria</taxon>
        <taxon>Hyphomicrobiales</taxon>
        <taxon>Phyllobacteriaceae</taxon>
        <taxon>Aquamicrobium</taxon>
    </lineage>
</organism>
<comment type="caution">
    <text evidence="1">The sequence shown here is derived from an EMBL/GenBank/DDBJ whole genome shotgun (WGS) entry which is preliminary data.</text>
</comment>
<evidence type="ECO:0000313" key="1">
    <source>
        <dbReference type="EMBL" id="MFC3207557.1"/>
    </source>
</evidence>
<name>A0ABV7KE72_9HYPH</name>
<evidence type="ECO:0008006" key="3">
    <source>
        <dbReference type="Google" id="ProtNLM"/>
    </source>
</evidence>
<dbReference type="Proteomes" id="UP001595583">
    <property type="component" value="Unassembled WGS sequence"/>
</dbReference>
<accession>A0ABV7KE72</accession>
<evidence type="ECO:0000313" key="2">
    <source>
        <dbReference type="Proteomes" id="UP001595583"/>
    </source>
</evidence>
<dbReference type="RefSeq" id="WP_378221876.1">
    <property type="nucleotide sequence ID" value="NZ_JBHRTK010000014.1"/>
</dbReference>
<proteinExistence type="predicted"/>
<reference evidence="2" key="1">
    <citation type="journal article" date="2019" name="Int. J. Syst. Evol. Microbiol.">
        <title>The Global Catalogue of Microorganisms (GCM) 10K type strain sequencing project: providing services to taxonomists for standard genome sequencing and annotation.</title>
        <authorList>
            <consortium name="The Broad Institute Genomics Platform"/>
            <consortium name="The Broad Institute Genome Sequencing Center for Infectious Disease"/>
            <person name="Wu L."/>
            <person name="Ma J."/>
        </authorList>
    </citation>
    <scope>NUCLEOTIDE SEQUENCE [LARGE SCALE GENOMIC DNA]</scope>
    <source>
        <strain evidence="2">KCTC 52165</strain>
    </source>
</reference>
<protein>
    <recommendedName>
        <fullName evidence="3">Alkaline phosphatase</fullName>
    </recommendedName>
</protein>